<protein>
    <recommendedName>
        <fullName evidence="3">GHMP kinase N-terminal domain-containing protein</fullName>
    </recommendedName>
</protein>
<feature type="non-terminal residue" evidence="4">
    <location>
        <position position="1"/>
    </location>
</feature>
<reference evidence="4" key="1">
    <citation type="submission" date="2021-02" db="EMBL/GenBank/DDBJ databases">
        <authorList>
            <person name="Nowell W R."/>
        </authorList>
    </citation>
    <scope>NUCLEOTIDE SEQUENCE</scope>
</reference>
<sequence>MQAVTLVEQLKKKLFGYSLILEVWSNVPVGSGLGTSSILAGAILLALWNLIGIANVTDSMIIYGVLVVEQMMTTGGGWQDQIGGLLPAFKLGTSYAQLPLEVDWRQLNVKDDNNAI</sequence>
<proteinExistence type="predicted"/>
<organism evidence="4 5">
    <name type="scientific">Rotaria magnacalcarata</name>
    <dbReference type="NCBI Taxonomy" id="392030"/>
    <lineage>
        <taxon>Eukaryota</taxon>
        <taxon>Metazoa</taxon>
        <taxon>Spiralia</taxon>
        <taxon>Gnathifera</taxon>
        <taxon>Rotifera</taxon>
        <taxon>Eurotatoria</taxon>
        <taxon>Bdelloidea</taxon>
        <taxon>Philodinida</taxon>
        <taxon>Philodinidae</taxon>
        <taxon>Rotaria</taxon>
    </lineage>
</organism>
<dbReference type="SUPFAM" id="SSF54211">
    <property type="entry name" value="Ribosomal protein S5 domain 2-like"/>
    <property type="match status" value="1"/>
</dbReference>
<evidence type="ECO:0000256" key="1">
    <source>
        <dbReference type="ARBA" id="ARBA00022679"/>
    </source>
</evidence>
<dbReference type="PANTHER" id="PTHR32463">
    <property type="entry name" value="L-FUCOSE KINASE"/>
    <property type="match status" value="1"/>
</dbReference>
<dbReference type="Gene3D" id="3.30.230.120">
    <property type="match status" value="1"/>
</dbReference>
<evidence type="ECO:0000259" key="3">
    <source>
        <dbReference type="Pfam" id="PF00288"/>
    </source>
</evidence>
<keyword evidence="2" id="KW-0418">Kinase</keyword>
<dbReference type="InterPro" id="IPR020568">
    <property type="entry name" value="Ribosomal_Su5_D2-typ_SF"/>
</dbReference>
<comment type="caution">
    <text evidence="4">The sequence shown here is derived from an EMBL/GenBank/DDBJ whole genome shotgun (WGS) entry which is preliminary data.</text>
</comment>
<dbReference type="InterPro" id="IPR052203">
    <property type="entry name" value="GHMP_Kinase-Related"/>
</dbReference>
<evidence type="ECO:0000313" key="4">
    <source>
        <dbReference type="EMBL" id="CAF5226510.1"/>
    </source>
</evidence>
<dbReference type="EMBL" id="CAJOBJ010378497">
    <property type="protein sequence ID" value="CAF5226510.1"/>
    <property type="molecule type" value="Genomic_DNA"/>
</dbReference>
<dbReference type="Pfam" id="PF00288">
    <property type="entry name" value="GHMP_kinases_N"/>
    <property type="match status" value="1"/>
</dbReference>
<dbReference type="Proteomes" id="UP000681720">
    <property type="component" value="Unassembled WGS sequence"/>
</dbReference>
<evidence type="ECO:0000313" key="5">
    <source>
        <dbReference type="Proteomes" id="UP000681720"/>
    </source>
</evidence>
<dbReference type="GO" id="GO:0042352">
    <property type="term" value="P:GDP-L-fucose salvage"/>
    <property type="evidence" value="ECO:0007669"/>
    <property type="project" value="TreeGrafter"/>
</dbReference>
<gene>
    <name evidence="4" type="ORF">GIL414_LOCUS87158</name>
</gene>
<name>A0A8S3K9P1_9BILA</name>
<dbReference type="GO" id="GO:0050201">
    <property type="term" value="F:fucokinase activity"/>
    <property type="evidence" value="ECO:0007669"/>
    <property type="project" value="TreeGrafter"/>
</dbReference>
<dbReference type="PANTHER" id="PTHR32463:SF0">
    <property type="entry name" value="L-FUCOSE KINASE"/>
    <property type="match status" value="1"/>
</dbReference>
<evidence type="ECO:0000256" key="2">
    <source>
        <dbReference type="ARBA" id="ARBA00022777"/>
    </source>
</evidence>
<dbReference type="GO" id="GO:0005524">
    <property type="term" value="F:ATP binding"/>
    <property type="evidence" value="ECO:0007669"/>
    <property type="project" value="InterPro"/>
</dbReference>
<keyword evidence="1" id="KW-0808">Transferase</keyword>
<dbReference type="AlphaFoldDB" id="A0A8S3K9P1"/>
<dbReference type="InterPro" id="IPR006204">
    <property type="entry name" value="GHMP_kinase_N_dom"/>
</dbReference>
<feature type="domain" description="GHMP kinase N-terminal" evidence="3">
    <location>
        <begin position="7"/>
        <end position="82"/>
    </location>
</feature>
<accession>A0A8S3K9P1</accession>